<feature type="compositionally biased region" description="Low complexity" evidence="1">
    <location>
        <begin position="88"/>
        <end position="98"/>
    </location>
</feature>
<name>A0A2W4U086_9CYAN</name>
<evidence type="ECO:0000313" key="2">
    <source>
        <dbReference type="EMBL" id="PZO12597.1"/>
    </source>
</evidence>
<dbReference type="AlphaFoldDB" id="A0A2W4U086"/>
<comment type="caution">
    <text evidence="2">The sequence shown here is derived from an EMBL/GenBank/DDBJ whole genome shotgun (WGS) entry which is preliminary data.</text>
</comment>
<organism evidence="2 3">
    <name type="scientific">Leptolyngbya foveolarum</name>
    <dbReference type="NCBI Taxonomy" id="47253"/>
    <lineage>
        <taxon>Bacteria</taxon>
        <taxon>Bacillati</taxon>
        <taxon>Cyanobacteriota</taxon>
        <taxon>Cyanophyceae</taxon>
        <taxon>Leptolyngbyales</taxon>
        <taxon>Leptolyngbyaceae</taxon>
        <taxon>Leptolyngbya group</taxon>
        <taxon>Leptolyngbya</taxon>
    </lineage>
</organism>
<accession>A0A2W4U086</accession>
<evidence type="ECO:0000313" key="3">
    <source>
        <dbReference type="Proteomes" id="UP000249354"/>
    </source>
</evidence>
<proteinExistence type="predicted"/>
<dbReference type="Proteomes" id="UP000249354">
    <property type="component" value="Unassembled WGS sequence"/>
</dbReference>
<feature type="region of interest" description="Disordered" evidence="1">
    <location>
        <begin position="62"/>
        <end position="98"/>
    </location>
</feature>
<reference evidence="3" key="1">
    <citation type="submission" date="2018-04" db="EMBL/GenBank/DDBJ databases">
        <authorList>
            <person name="Cornet L."/>
        </authorList>
    </citation>
    <scope>NUCLEOTIDE SEQUENCE [LARGE SCALE GENOMIC DNA]</scope>
</reference>
<evidence type="ECO:0000256" key="1">
    <source>
        <dbReference type="SAM" id="MobiDB-lite"/>
    </source>
</evidence>
<protein>
    <submittedName>
        <fullName evidence="2">Uncharacterized protein</fullName>
    </submittedName>
</protein>
<sequence length="98" mass="10150">MQSAISSANDLVMALDSQQLAAAADSPALMTLLQLIKGGNETMSGLDSLGGECETGLLKVGLAPPADPLPPARTEEFVPVPPAPEPVPTFQEPIRGLW</sequence>
<reference evidence="2 3" key="2">
    <citation type="submission" date="2018-06" db="EMBL/GenBank/DDBJ databases">
        <title>Metagenomic assembly of (sub)arctic Cyanobacteria and their associated microbiome from non-axenic cultures.</title>
        <authorList>
            <person name="Baurain D."/>
        </authorList>
    </citation>
    <scope>NUCLEOTIDE SEQUENCE [LARGE SCALE GENOMIC DNA]</scope>
    <source>
        <strain evidence="2">ULC129bin1</strain>
    </source>
</reference>
<dbReference type="EMBL" id="QBMC01000145">
    <property type="protein sequence ID" value="PZO12597.1"/>
    <property type="molecule type" value="Genomic_DNA"/>
</dbReference>
<gene>
    <name evidence="2" type="ORF">DCF25_17410</name>
</gene>